<reference evidence="4" key="1">
    <citation type="submission" date="2016-10" db="EMBL/GenBank/DDBJ databases">
        <authorList>
            <person name="Varghese N."/>
            <person name="Submissions S."/>
        </authorList>
    </citation>
    <scope>NUCLEOTIDE SEQUENCE [LARGE SCALE GENOMIC DNA]</scope>
    <source>
        <strain evidence="4">DSM 18130</strain>
    </source>
</reference>
<accession>A0A1I0TFK5</accession>
<name>A0A1I0TFK5_9SPHI</name>
<feature type="signal peptide" evidence="1">
    <location>
        <begin position="1"/>
        <end position="20"/>
    </location>
</feature>
<dbReference type="EMBL" id="FOJM01000009">
    <property type="protein sequence ID" value="SFA50561.1"/>
    <property type="molecule type" value="Genomic_DNA"/>
</dbReference>
<evidence type="ECO:0000259" key="2">
    <source>
        <dbReference type="Pfam" id="PF19543"/>
    </source>
</evidence>
<dbReference type="RefSeq" id="WP_090984027.1">
    <property type="nucleotide sequence ID" value="NZ_FOJM01000009.1"/>
</dbReference>
<dbReference type="OrthoDB" id="601823at2"/>
<protein>
    <recommendedName>
        <fullName evidence="2">Glycoside hydrolase 123-like N-terminal domain-containing protein</fullName>
    </recommendedName>
</protein>
<evidence type="ECO:0000256" key="1">
    <source>
        <dbReference type="SAM" id="SignalP"/>
    </source>
</evidence>
<dbReference type="InterPro" id="IPR045711">
    <property type="entry name" value="GH123-like_N"/>
</dbReference>
<sequence length="284" mass="32150">MKLFYSLILIFFTCLSSLYAQDSNSYNSITVTGQALLLRGHKIEINADGFLKQVGGAGYLTDSTAKLHQILYEPIHFHYYIDAKKQLKFSPTAFRFLTVGKDSVTWWAQSITEGLKQDVFGKAYANGVIRFKVLVSGAQVKFNNINFHIPFNIANSKYLGGLGQKSNIRPDTVKWNLRNYSKIKPAFWVGNEWRGLYLRLDDQPNSNNNNFVNGWSNEKSEGFQINVKGSSMLSDFTTGSIALASGQKLTFNYTIVISERGNLKLPVNSKKKFKQLLYLDLHTK</sequence>
<feature type="chain" id="PRO_5011549024" description="Glycoside hydrolase 123-like N-terminal domain-containing protein" evidence="1">
    <location>
        <begin position="21"/>
        <end position="284"/>
    </location>
</feature>
<keyword evidence="1" id="KW-0732">Signal</keyword>
<organism evidence="3 4">
    <name type="scientific">Pedobacter suwonensis</name>
    <dbReference type="NCBI Taxonomy" id="332999"/>
    <lineage>
        <taxon>Bacteria</taxon>
        <taxon>Pseudomonadati</taxon>
        <taxon>Bacteroidota</taxon>
        <taxon>Sphingobacteriia</taxon>
        <taxon>Sphingobacteriales</taxon>
        <taxon>Sphingobacteriaceae</taxon>
        <taxon>Pedobacter</taxon>
    </lineage>
</organism>
<gene>
    <name evidence="3" type="ORF">SAMN04488511_109111</name>
</gene>
<keyword evidence="4" id="KW-1185">Reference proteome</keyword>
<dbReference type="Pfam" id="PF19543">
    <property type="entry name" value="GH123_N"/>
    <property type="match status" value="1"/>
</dbReference>
<evidence type="ECO:0000313" key="3">
    <source>
        <dbReference type="EMBL" id="SFA50561.1"/>
    </source>
</evidence>
<dbReference type="STRING" id="332999.SAMN04488511_109111"/>
<evidence type="ECO:0000313" key="4">
    <source>
        <dbReference type="Proteomes" id="UP000198836"/>
    </source>
</evidence>
<dbReference type="Proteomes" id="UP000198836">
    <property type="component" value="Unassembled WGS sequence"/>
</dbReference>
<dbReference type="AlphaFoldDB" id="A0A1I0TFK5"/>
<feature type="domain" description="Glycoside hydrolase 123-like N-terminal" evidence="2">
    <location>
        <begin position="24"/>
        <end position="261"/>
    </location>
</feature>
<proteinExistence type="predicted"/>